<keyword evidence="2 8" id="KW-0813">Transport</keyword>
<dbReference type="KEGG" id="lmt:LMRG_01157"/>
<dbReference type="CDD" id="cd06261">
    <property type="entry name" value="TM_PBP2"/>
    <property type="match status" value="1"/>
</dbReference>
<dbReference type="GO" id="GO:0005886">
    <property type="term" value="C:plasma membrane"/>
    <property type="evidence" value="ECO:0007669"/>
    <property type="project" value="UniProtKB-SubCell"/>
</dbReference>
<evidence type="ECO:0000256" key="8">
    <source>
        <dbReference type="RuleBase" id="RU363032"/>
    </source>
</evidence>
<keyword evidence="4 8" id="KW-0812">Transmembrane</keyword>
<dbReference type="EMBL" id="CP002002">
    <property type="protein sequence ID" value="AEO06990.1"/>
    <property type="molecule type" value="Genomic_DNA"/>
</dbReference>
<comment type="subcellular location">
    <subcellularLocation>
        <location evidence="1 8">Cell membrane</location>
        <topology evidence="1 8">Multi-pass membrane protein</topology>
    </subcellularLocation>
</comment>
<evidence type="ECO:0000313" key="11">
    <source>
        <dbReference type="Proteomes" id="UP000001288"/>
    </source>
</evidence>
<evidence type="ECO:0000256" key="5">
    <source>
        <dbReference type="ARBA" id="ARBA00022989"/>
    </source>
</evidence>
<evidence type="ECO:0000256" key="2">
    <source>
        <dbReference type="ARBA" id="ARBA00022448"/>
    </source>
</evidence>
<evidence type="ECO:0000256" key="1">
    <source>
        <dbReference type="ARBA" id="ARBA00004651"/>
    </source>
</evidence>
<dbReference type="GO" id="GO:0055085">
    <property type="term" value="P:transmembrane transport"/>
    <property type="evidence" value="ECO:0007669"/>
    <property type="project" value="InterPro"/>
</dbReference>
<comment type="similarity">
    <text evidence="8">Belongs to the binding-protein-dependent transport system permease family.</text>
</comment>
<evidence type="ECO:0000256" key="4">
    <source>
        <dbReference type="ARBA" id="ARBA00022692"/>
    </source>
</evidence>
<dbReference type="InterPro" id="IPR035906">
    <property type="entry name" value="MetI-like_sf"/>
</dbReference>
<feature type="domain" description="ABC transmembrane type-1" evidence="9">
    <location>
        <begin position="81"/>
        <end position="298"/>
    </location>
</feature>
<evidence type="ECO:0000313" key="10">
    <source>
        <dbReference type="EMBL" id="AEO06990.1"/>
    </source>
</evidence>
<proteinExistence type="inferred from homology"/>
<feature type="transmembrane region" description="Helical" evidence="8">
    <location>
        <begin position="16"/>
        <end position="34"/>
    </location>
</feature>
<dbReference type="PANTHER" id="PTHR30193:SF44">
    <property type="entry name" value="LACTOSE TRANSPORT SYSTEM PERMEASE PROTEIN LACF"/>
    <property type="match status" value="1"/>
</dbReference>
<sequence>MDGLKKVLSQIRANRIWLLMVLPGVLWFLVFSYLPMFGTVIAFKDYKIDGKGFLSSIMSSDWVGLENFKFLFQTNDAFIITRNTVLYNLVFIIVGLFLGVALAIIFNSLLNKRGAKIYQTGMLFPHFLSWVVVSYFLFSFLSEDSGLMNNILLAFGQDPVSWYNDPKYWPFILIMMNVWKGLGYGSIVYLAAIAGIDRTYYEAAMIDGAGKWQQIRHVTIPALTPLMVILTILNVGKIFNSDFGLFYQLPRNSGPLYPVTDVIDTYVYRGLTSLGDMSMSAAAGFYQSIVGFILVLLTNYIVKKINPEYGLF</sequence>
<evidence type="ECO:0000256" key="7">
    <source>
        <dbReference type="ARBA" id="ARBA00023136"/>
    </source>
</evidence>
<evidence type="ECO:0000259" key="9">
    <source>
        <dbReference type="PROSITE" id="PS50928"/>
    </source>
</evidence>
<dbReference type="HOGENOM" id="CLU_016047_0_1_9"/>
<dbReference type="Pfam" id="PF00528">
    <property type="entry name" value="BPD_transp_1"/>
    <property type="match status" value="1"/>
</dbReference>
<feature type="transmembrane region" description="Helical" evidence="8">
    <location>
        <begin position="168"/>
        <end position="196"/>
    </location>
</feature>
<keyword evidence="5 8" id="KW-1133">Transmembrane helix</keyword>
<organism evidence="10 11">
    <name type="scientific">Listeria monocytogenes serotype 1/2a (strain 10403S)</name>
    <dbReference type="NCBI Taxonomy" id="393133"/>
    <lineage>
        <taxon>Bacteria</taxon>
        <taxon>Bacillati</taxon>
        <taxon>Bacillota</taxon>
        <taxon>Bacilli</taxon>
        <taxon>Bacillales</taxon>
        <taxon>Listeriaceae</taxon>
        <taxon>Listeria</taxon>
    </lineage>
</organism>
<gene>
    <name evidence="10" type="ordered locus">LMRG_01157</name>
</gene>
<dbReference type="Gene3D" id="1.10.3720.10">
    <property type="entry name" value="MetI-like"/>
    <property type="match status" value="1"/>
</dbReference>
<dbReference type="InterPro" id="IPR051393">
    <property type="entry name" value="ABC_transporter_permease"/>
</dbReference>
<keyword evidence="10" id="KW-0762">Sugar transport</keyword>
<evidence type="ECO:0000256" key="6">
    <source>
        <dbReference type="ARBA" id="ARBA00023016"/>
    </source>
</evidence>
<evidence type="ECO:0000256" key="3">
    <source>
        <dbReference type="ARBA" id="ARBA00022475"/>
    </source>
</evidence>
<reference evidence="11" key="1">
    <citation type="submission" date="2010-04" db="EMBL/GenBank/DDBJ databases">
        <title>The genome sequence of Listeria monocytogenes strain 10403S.</title>
        <authorList>
            <consortium name="The Broad Institute Genome Sequencing Platform"/>
            <consortium name="The Broad Institute Genome Sequencing Center for Infectious Disease."/>
            <person name="Borowsky M."/>
            <person name="Borodovsky M."/>
            <person name="Young S.K."/>
            <person name="Zeng Q."/>
            <person name="Koehrsen M."/>
            <person name="Fitzgerald M."/>
            <person name="Wiedmann M."/>
            <person name="Swaminathan B."/>
            <person name="Lauer P."/>
            <person name="Portnoy D."/>
            <person name="Cossart P."/>
            <person name="Buchrieser C."/>
            <person name="Higgins D."/>
            <person name="Abouelleil A."/>
            <person name="Alvarado L."/>
            <person name="Arachchi H.M."/>
            <person name="Berlin A."/>
            <person name="Borenstein D."/>
            <person name="Brown A."/>
            <person name="Chapman S.B."/>
            <person name="Chen Z."/>
            <person name="Dunbar C.D."/>
            <person name="Engels R."/>
            <person name="Freedman E."/>
            <person name="Gearin G."/>
            <person name="Gellesch M."/>
            <person name="Goldberg J."/>
            <person name="Griggs A."/>
            <person name="Gujja S."/>
            <person name="Heilman E."/>
            <person name="Heiman D."/>
            <person name="Howarth C."/>
            <person name="Jen D."/>
            <person name="Larson L."/>
            <person name="Lui A."/>
            <person name="MacDonald J."/>
            <person name="Mehta T."/>
            <person name="Montmayeur A."/>
            <person name="Neiman D."/>
            <person name="Park D."/>
            <person name="Pearson M."/>
            <person name="Priest M."/>
            <person name="Richards J."/>
            <person name="Roberts A."/>
            <person name="Saif S."/>
            <person name="Shea T."/>
            <person name="Shenoy N."/>
            <person name="Sisk P."/>
            <person name="Stolte C."/>
            <person name="Sykes S."/>
            <person name="Walk T."/>
            <person name="White J."/>
            <person name="Yandava C."/>
            <person name="Haas B."/>
            <person name="Nusbaum C."/>
            <person name="Birren B."/>
        </authorList>
    </citation>
    <scope>NUCLEOTIDE SEQUENCE [LARGE SCALE GENOMIC DNA]</scope>
    <source>
        <strain evidence="11">10403S</strain>
    </source>
</reference>
<feature type="transmembrane region" description="Helical" evidence="8">
    <location>
        <begin position="283"/>
        <end position="302"/>
    </location>
</feature>
<keyword evidence="7 8" id="KW-0472">Membrane</keyword>
<dbReference type="InterPro" id="IPR000515">
    <property type="entry name" value="MetI-like"/>
</dbReference>
<feature type="transmembrane region" description="Helical" evidence="8">
    <location>
        <begin position="122"/>
        <end position="141"/>
    </location>
</feature>
<accession>A0A0H3GLS5</accession>
<dbReference type="SUPFAM" id="SSF161098">
    <property type="entry name" value="MetI-like"/>
    <property type="match status" value="1"/>
</dbReference>
<dbReference type="PANTHER" id="PTHR30193">
    <property type="entry name" value="ABC TRANSPORTER PERMEASE PROTEIN"/>
    <property type="match status" value="1"/>
</dbReference>
<dbReference type="PROSITE" id="PS50928">
    <property type="entry name" value="ABC_TM1"/>
    <property type="match status" value="1"/>
</dbReference>
<feature type="transmembrane region" description="Helical" evidence="8">
    <location>
        <begin position="217"/>
        <end position="239"/>
    </location>
</feature>
<name>A0A0H3GLS5_LISM4</name>
<dbReference type="AlphaFoldDB" id="A0A0H3GLS5"/>
<protein>
    <submittedName>
        <fullName evidence="10">Multiple sugar transport system permease</fullName>
    </submittedName>
</protein>
<keyword evidence="6" id="KW-0346">Stress response</keyword>
<dbReference type="Proteomes" id="UP000001288">
    <property type="component" value="Chromosome"/>
</dbReference>
<keyword evidence="3" id="KW-1003">Cell membrane</keyword>
<feature type="transmembrane region" description="Helical" evidence="8">
    <location>
        <begin position="85"/>
        <end position="110"/>
    </location>
</feature>